<dbReference type="GO" id="GO:0004167">
    <property type="term" value="F:dopachrome isomerase activity"/>
    <property type="evidence" value="ECO:0007669"/>
    <property type="project" value="UniProtKB-EC"/>
</dbReference>
<dbReference type="InterPro" id="IPR014347">
    <property type="entry name" value="Tautomerase/MIF_sf"/>
</dbReference>
<dbReference type="KEGG" id="bpg:Bathy07g02340"/>
<dbReference type="PANTHER" id="PTHR11954:SF6">
    <property type="entry name" value="MACROPHAGE MIGRATION INHIBITORY FACTOR"/>
    <property type="match status" value="1"/>
</dbReference>
<evidence type="ECO:0000256" key="2">
    <source>
        <dbReference type="ARBA" id="ARBA00005851"/>
    </source>
</evidence>
<dbReference type="InterPro" id="IPR001398">
    <property type="entry name" value="Macrophage_inhib_fac"/>
</dbReference>
<keyword evidence="3" id="KW-0202">Cytokine</keyword>
<evidence type="ECO:0000313" key="13">
    <source>
        <dbReference type="EMBL" id="CCO66153.1"/>
    </source>
</evidence>
<dbReference type="Gene3D" id="3.30.429.10">
    <property type="entry name" value="Macrophage Migration Inhibitory Factor"/>
    <property type="match status" value="1"/>
</dbReference>
<evidence type="ECO:0000256" key="7">
    <source>
        <dbReference type="ARBA" id="ARBA00036823"/>
    </source>
</evidence>
<dbReference type="Pfam" id="PF01187">
    <property type="entry name" value="MIF"/>
    <property type="match status" value="1"/>
</dbReference>
<organism evidence="13 14">
    <name type="scientific">Bathycoccus prasinos</name>
    <dbReference type="NCBI Taxonomy" id="41875"/>
    <lineage>
        <taxon>Eukaryota</taxon>
        <taxon>Viridiplantae</taxon>
        <taxon>Chlorophyta</taxon>
        <taxon>Mamiellophyceae</taxon>
        <taxon>Mamiellales</taxon>
        <taxon>Bathycoccaceae</taxon>
        <taxon>Bathycoccus</taxon>
    </lineage>
</organism>
<dbReference type="GO" id="GO:0050178">
    <property type="term" value="F:phenylpyruvate tautomerase activity"/>
    <property type="evidence" value="ECO:0007669"/>
    <property type="project" value="UniProtKB-EC"/>
</dbReference>
<comment type="similarity">
    <text evidence="2">Belongs to the MIF family.</text>
</comment>
<evidence type="ECO:0000256" key="10">
    <source>
        <dbReference type="ARBA" id="ARBA00041631"/>
    </source>
</evidence>
<keyword evidence="5" id="KW-0413">Isomerase</keyword>
<evidence type="ECO:0000256" key="11">
    <source>
        <dbReference type="ARBA" id="ARBA00041912"/>
    </source>
</evidence>
<dbReference type="EC" id="5.3.3.12" evidence="8"/>
<comment type="subcellular location">
    <subcellularLocation>
        <location evidence="1">Secreted</location>
    </subcellularLocation>
</comment>
<keyword evidence="4" id="KW-0964">Secreted</keyword>
<comment type="catalytic activity">
    <reaction evidence="7">
        <text>L-dopachrome = 5,6-dihydroxyindole-2-carboxylate</text>
        <dbReference type="Rhea" id="RHEA:13041"/>
        <dbReference type="ChEBI" id="CHEBI:16875"/>
        <dbReference type="ChEBI" id="CHEBI:57509"/>
        <dbReference type="EC" id="5.3.3.12"/>
    </reaction>
</comment>
<evidence type="ECO:0000256" key="4">
    <source>
        <dbReference type="ARBA" id="ARBA00022525"/>
    </source>
</evidence>
<dbReference type="GO" id="GO:0005615">
    <property type="term" value="C:extracellular space"/>
    <property type="evidence" value="ECO:0007669"/>
    <property type="project" value="UniProtKB-KW"/>
</dbReference>
<reference evidence="13 14" key="1">
    <citation type="submission" date="2011-10" db="EMBL/GenBank/DDBJ databases">
        <authorList>
            <person name="Genoscope - CEA"/>
        </authorList>
    </citation>
    <scope>NUCLEOTIDE SEQUENCE [LARGE SCALE GENOMIC DNA]</scope>
    <source>
        <strain evidence="13 14">RCC 1105</strain>
    </source>
</reference>
<dbReference type="GO" id="GO:0005125">
    <property type="term" value="F:cytokine activity"/>
    <property type="evidence" value="ECO:0007669"/>
    <property type="project" value="UniProtKB-KW"/>
</dbReference>
<proteinExistence type="inferred from homology"/>
<accession>K8F1F1</accession>
<evidence type="ECO:0000256" key="9">
    <source>
        <dbReference type="ARBA" id="ARBA00039086"/>
    </source>
</evidence>
<name>K8F1F1_9CHLO</name>
<dbReference type="STRING" id="41875.K8F1F1"/>
<dbReference type="OrthoDB" id="255819at2759"/>
<sequence>MFSCARHATTLNTTTTKPWRRRREKRLDGIKSRSKRGDLELLPGDPSFLLHVSCEMGLGIRADFMKEMSKHIAETLSKPETYVCVCVHDDVSMTWGGKEEPCALGTLKSIGGINLENNKKVMEKLCEILERDFMIPKNRVYVEFVDMERENCGYDGATFGG</sequence>
<gene>
    <name evidence="13" type="ORF">Bathy07g02340</name>
</gene>
<dbReference type="PANTHER" id="PTHR11954">
    <property type="entry name" value="D-DOPACHROME DECARBOXYLASE"/>
    <property type="match status" value="1"/>
</dbReference>
<dbReference type="EMBL" id="FO082272">
    <property type="protein sequence ID" value="CCO66153.1"/>
    <property type="molecule type" value="Genomic_DNA"/>
</dbReference>
<evidence type="ECO:0000256" key="8">
    <source>
        <dbReference type="ARBA" id="ARBA00038932"/>
    </source>
</evidence>
<evidence type="ECO:0000256" key="5">
    <source>
        <dbReference type="ARBA" id="ARBA00023235"/>
    </source>
</evidence>
<dbReference type="Proteomes" id="UP000198341">
    <property type="component" value="Chromosome 7"/>
</dbReference>
<keyword evidence="14" id="KW-1185">Reference proteome</keyword>
<evidence type="ECO:0000256" key="3">
    <source>
        <dbReference type="ARBA" id="ARBA00022514"/>
    </source>
</evidence>
<dbReference type="eggNOG" id="KOG1759">
    <property type="taxonomic scope" value="Eukaryota"/>
</dbReference>
<evidence type="ECO:0000313" key="14">
    <source>
        <dbReference type="Proteomes" id="UP000198341"/>
    </source>
</evidence>
<evidence type="ECO:0000256" key="6">
    <source>
        <dbReference type="ARBA" id="ARBA00036735"/>
    </source>
</evidence>
<dbReference type="AlphaFoldDB" id="K8F1F1"/>
<comment type="catalytic activity">
    <reaction evidence="6">
        <text>3-phenylpyruvate = enol-phenylpyruvate</text>
        <dbReference type="Rhea" id="RHEA:17097"/>
        <dbReference type="ChEBI" id="CHEBI:16815"/>
        <dbReference type="ChEBI" id="CHEBI:18005"/>
        <dbReference type="EC" id="5.3.2.1"/>
    </reaction>
</comment>
<dbReference type="SUPFAM" id="SSF55331">
    <property type="entry name" value="Tautomerase/MIF"/>
    <property type="match status" value="1"/>
</dbReference>
<dbReference type="RefSeq" id="XP_007512065.1">
    <property type="nucleotide sequence ID" value="XM_007512003.1"/>
</dbReference>
<evidence type="ECO:0000256" key="12">
    <source>
        <dbReference type="ARBA" id="ARBA00042730"/>
    </source>
</evidence>
<dbReference type="GeneID" id="19014723"/>
<protein>
    <recommendedName>
        <fullName evidence="12">L-dopachrome isomerase</fullName>
        <ecNumber evidence="9">5.3.2.1</ecNumber>
        <ecNumber evidence="8">5.3.3.12</ecNumber>
    </recommendedName>
    <alternativeName>
        <fullName evidence="10">L-dopachrome tautomerase</fullName>
    </alternativeName>
    <alternativeName>
        <fullName evidence="11">Phenylpyruvate tautomerase</fullName>
    </alternativeName>
</protein>
<dbReference type="EC" id="5.3.2.1" evidence="9"/>
<evidence type="ECO:0000256" key="1">
    <source>
        <dbReference type="ARBA" id="ARBA00004613"/>
    </source>
</evidence>